<organism evidence="11 12">
    <name type="scientific">Macrostomum lignano</name>
    <dbReference type="NCBI Taxonomy" id="282301"/>
    <lineage>
        <taxon>Eukaryota</taxon>
        <taxon>Metazoa</taxon>
        <taxon>Spiralia</taxon>
        <taxon>Lophotrochozoa</taxon>
        <taxon>Platyhelminthes</taxon>
        <taxon>Rhabditophora</taxon>
        <taxon>Macrostomorpha</taxon>
        <taxon>Macrostomida</taxon>
        <taxon>Macrostomidae</taxon>
        <taxon>Macrostomum</taxon>
    </lineage>
</organism>
<evidence type="ECO:0000256" key="1">
    <source>
        <dbReference type="ARBA" id="ARBA00004325"/>
    </source>
</evidence>
<keyword evidence="3" id="KW-0813">Transport</keyword>
<dbReference type="GO" id="GO:0045259">
    <property type="term" value="C:proton-transporting ATP synthase complex"/>
    <property type="evidence" value="ECO:0007669"/>
    <property type="project" value="UniProtKB-KW"/>
</dbReference>
<protein>
    <recommendedName>
        <fullName evidence="13">ATP synthase subunit f, mitochondrial</fullName>
    </recommendedName>
</protein>
<accession>A0A267FE45</accession>
<name>A0A267FE45_9PLAT</name>
<keyword evidence="6" id="KW-0406">Ion transport</keyword>
<dbReference type="GO" id="GO:0042776">
    <property type="term" value="P:proton motive force-driven mitochondrial ATP synthesis"/>
    <property type="evidence" value="ECO:0007669"/>
    <property type="project" value="TreeGrafter"/>
</dbReference>
<evidence type="ECO:0000256" key="8">
    <source>
        <dbReference type="ARBA" id="ARBA00023136"/>
    </source>
</evidence>
<evidence type="ECO:0000256" key="6">
    <source>
        <dbReference type="ARBA" id="ARBA00023065"/>
    </source>
</evidence>
<evidence type="ECO:0000256" key="4">
    <source>
        <dbReference type="ARBA" id="ARBA00022547"/>
    </source>
</evidence>
<evidence type="ECO:0000256" key="5">
    <source>
        <dbReference type="ARBA" id="ARBA00022781"/>
    </source>
</evidence>
<dbReference type="AlphaFoldDB" id="A0A267FE45"/>
<dbReference type="PANTHER" id="PTHR13080:SF20">
    <property type="entry name" value="ATP SYNTHASE SUBUNIT F, MITOCHONDRIAL-RELATED"/>
    <property type="match status" value="1"/>
</dbReference>
<evidence type="ECO:0000313" key="11">
    <source>
        <dbReference type="EMBL" id="PAA72026.1"/>
    </source>
</evidence>
<evidence type="ECO:0000256" key="7">
    <source>
        <dbReference type="ARBA" id="ARBA00023128"/>
    </source>
</evidence>
<proteinExistence type="inferred from homology"/>
<feature type="non-terminal residue" evidence="11">
    <location>
        <position position="1"/>
    </location>
</feature>
<reference evidence="11 12" key="1">
    <citation type="submission" date="2017-06" db="EMBL/GenBank/DDBJ databases">
        <title>A platform for efficient transgenesis in Macrostomum lignano, a flatworm model organism for stem cell research.</title>
        <authorList>
            <person name="Berezikov E."/>
        </authorList>
    </citation>
    <scope>NUCLEOTIDE SEQUENCE [LARGE SCALE GENOMIC DNA]</scope>
    <source>
        <strain evidence="11">DV1</strain>
        <tissue evidence="11">Whole organism</tissue>
    </source>
</reference>
<comment type="similarity">
    <text evidence="2">Belongs to the ATPase F chain family.</text>
</comment>
<evidence type="ECO:0000256" key="2">
    <source>
        <dbReference type="ARBA" id="ARBA00005895"/>
    </source>
</evidence>
<gene>
    <name evidence="10" type="ORF">BOX15_Mlig013949g2</name>
    <name evidence="11" type="ORF">BOX15_Mlig016344g2</name>
</gene>
<evidence type="ECO:0000313" key="10">
    <source>
        <dbReference type="EMBL" id="PAA71134.1"/>
    </source>
</evidence>
<comment type="subcellular location">
    <subcellularLocation>
        <location evidence="1">Mitochondrion membrane</location>
    </subcellularLocation>
</comment>
<evidence type="ECO:0000313" key="12">
    <source>
        <dbReference type="Proteomes" id="UP000215902"/>
    </source>
</evidence>
<evidence type="ECO:0008006" key="13">
    <source>
        <dbReference type="Google" id="ProtNLM"/>
    </source>
</evidence>
<dbReference type="EMBL" id="NIVC01001119">
    <property type="protein sequence ID" value="PAA72026.1"/>
    <property type="molecule type" value="Genomic_DNA"/>
</dbReference>
<dbReference type="InterPro" id="IPR019344">
    <property type="entry name" value="F1F0-ATPsyn_F_prd"/>
</dbReference>
<dbReference type="EMBL" id="NIVC01001184">
    <property type="protein sequence ID" value="PAA71134.1"/>
    <property type="molecule type" value="Genomic_DNA"/>
</dbReference>
<sequence length="118" mass="13785">QTMGILDALFKQGVGGYHRNYDPRVHGFYSPDRNYGCTDTRLLETKVKDLPAWLGRRNYNPIAICQAIGRAYWRYNLRWISPKNIGAPLLAQACFFPMFIWYVVKYDEHAAEAHSKYH</sequence>
<dbReference type="GO" id="GO:0031966">
    <property type="term" value="C:mitochondrial membrane"/>
    <property type="evidence" value="ECO:0007669"/>
    <property type="project" value="UniProtKB-SubCell"/>
</dbReference>
<dbReference type="OrthoDB" id="8921675at2759"/>
<comment type="caution">
    <text evidence="11">The sequence shown here is derived from an EMBL/GenBank/DDBJ whole genome shotgun (WGS) entry which is preliminary data.</text>
</comment>
<keyword evidence="5" id="KW-0375">Hydrogen ion transport</keyword>
<dbReference type="PANTHER" id="PTHR13080">
    <property type="entry name" value="ATP SYNTHASE F CHAIN, MITOCHONDRIAL-RELATED"/>
    <property type="match status" value="1"/>
</dbReference>
<evidence type="ECO:0000256" key="3">
    <source>
        <dbReference type="ARBA" id="ARBA00022448"/>
    </source>
</evidence>
<dbReference type="GO" id="GO:0046933">
    <property type="term" value="F:proton-transporting ATP synthase activity, rotational mechanism"/>
    <property type="evidence" value="ECO:0007669"/>
    <property type="project" value="TreeGrafter"/>
</dbReference>
<dbReference type="Pfam" id="PF10206">
    <property type="entry name" value="WRW"/>
    <property type="match status" value="1"/>
</dbReference>
<keyword evidence="7" id="KW-0496">Mitochondrion</keyword>
<dbReference type="STRING" id="282301.A0A267FE45"/>
<keyword evidence="8" id="KW-0472">Membrane</keyword>
<keyword evidence="12" id="KW-1185">Reference proteome</keyword>
<dbReference type="Proteomes" id="UP000215902">
    <property type="component" value="Unassembled WGS sequence"/>
</dbReference>
<keyword evidence="4" id="KW-0138">CF(0)</keyword>
<evidence type="ECO:0000256" key="9">
    <source>
        <dbReference type="ARBA" id="ARBA00023310"/>
    </source>
</evidence>
<keyword evidence="9" id="KW-0066">ATP synthesis</keyword>